<evidence type="ECO:0000313" key="1">
    <source>
        <dbReference type="EMBL" id="QBP06398.1"/>
    </source>
</evidence>
<organism evidence="1 2">
    <name type="scientific">Stenotrophomonas phage YB07</name>
    <dbReference type="NCBI Taxonomy" id="2555548"/>
    <lineage>
        <taxon>Viruses</taxon>
        <taxon>Duplodnaviria</taxon>
        <taxon>Heunggongvirae</taxon>
        <taxon>Uroviricota</taxon>
        <taxon>Caudoviricetes</taxon>
        <taxon>Menderavirus</taxon>
        <taxon>Menderavirus IMESM1</taxon>
    </lineage>
</organism>
<dbReference type="Proteomes" id="UP000294655">
    <property type="component" value="Segment"/>
</dbReference>
<name>A0A482IFP3_9CAUD</name>
<dbReference type="KEGG" id="vg:55614872"/>
<reference evidence="1 2" key="1">
    <citation type="submission" date="2019-02" db="EMBL/GenBank/DDBJ databases">
        <authorList>
            <person name="He Y."/>
            <person name="Shi H."/>
            <person name="Li J."/>
            <person name="Sun Y."/>
        </authorList>
    </citation>
    <scope>NUCLEOTIDE SEQUENCE [LARGE SCALE GENOMIC DNA]</scope>
</reference>
<evidence type="ECO:0000313" key="2">
    <source>
        <dbReference type="Proteomes" id="UP000294655"/>
    </source>
</evidence>
<accession>A0A482IFP3</accession>
<dbReference type="GeneID" id="55614872"/>
<protein>
    <submittedName>
        <fullName evidence="1">Uncharacterized protein</fullName>
    </submittedName>
</protein>
<sequence length="606" mass="66279">MAALGSHIPVNLTTPIFLGPYSHVPSNLGVTSFCDGMWKGLAYNKIDFNFQQFYQNAPFNAVDFTFDCLVPDICEDAWVPAVSGDQVDVEFNKAYVPNVPGFAVDVDWACSGPKPPVLFDGFITAYEGAAGEARLWEPFQATGYEGTWASADLQLFDTQIKVGITYTGEWAGLDDLSVVSGLAPRAYTGEELLATLSTSTTFAVDNYTGEYAVGDLTIPARADLVPVAYQGESAAAAASVTFALTPTAYTGEWASTFELQLTEFINAYTGEYAEAALATDDTFYLDYYTGEYALADLGTRPSEPLGTFRAYEGSNAYIELKMAYAIYFYPEVIKEGPWVNLDWNGLNSIDLTKRSCCPTYALDYQRIELSDGVPVGTTYTGEAIFCSASLEARPRFSATGFEGATTYFVDPIVFTPVAIRTGERFEIPATLETFELDIKLCPGNLIPDAEFANIELISIYDENCDAQFAFTGETMRAELSVIVGQQPRAYEGAWSQADLTVDPIMTAIAYEGAVGRTINPDIPTGPAYEGATAFFMFAEPDWIAYTGEACTLTNLATEYFVEFMENGCLTNDYTPIDENGDPIPELNNPVPVEMDQFRHSILARCF</sequence>
<dbReference type="EMBL" id="MK580972">
    <property type="protein sequence ID" value="QBP06398.1"/>
    <property type="molecule type" value="Genomic_DNA"/>
</dbReference>
<dbReference type="RefSeq" id="YP_009844548.1">
    <property type="nucleotide sequence ID" value="NC_048755.1"/>
</dbReference>
<proteinExistence type="predicted"/>